<evidence type="ECO:0000256" key="1">
    <source>
        <dbReference type="ARBA" id="ARBA00004651"/>
    </source>
</evidence>
<dbReference type="Gene3D" id="1.20.1250.20">
    <property type="entry name" value="MFS general substrate transporter like domains"/>
    <property type="match status" value="1"/>
</dbReference>
<name>A0A7V9YY36_9BACL</name>
<keyword evidence="3" id="KW-1003">Cell membrane</keyword>
<comment type="caution">
    <text evidence="8">The sequence shown here is derived from an EMBL/GenBank/DDBJ whole genome shotgun (WGS) entry which is preliminary data.</text>
</comment>
<proteinExistence type="predicted"/>
<accession>A0A7V9YY36</accession>
<keyword evidence="9" id="KW-1185">Reference proteome</keyword>
<evidence type="ECO:0000256" key="6">
    <source>
        <dbReference type="ARBA" id="ARBA00023136"/>
    </source>
</evidence>
<evidence type="ECO:0000256" key="5">
    <source>
        <dbReference type="ARBA" id="ARBA00022989"/>
    </source>
</evidence>
<dbReference type="EMBL" id="JACDUU010000001">
    <property type="protein sequence ID" value="MBA2870577.1"/>
    <property type="molecule type" value="Genomic_DNA"/>
</dbReference>
<organism evidence="8 9">
    <name type="scientific">[Anoxybacillus] calidus</name>
    <dbReference type="NCBI Taxonomy" id="575178"/>
    <lineage>
        <taxon>Bacteria</taxon>
        <taxon>Bacillati</taxon>
        <taxon>Bacillota</taxon>
        <taxon>Bacilli</taxon>
        <taxon>Bacillales</taxon>
        <taxon>Anoxybacillaceae</taxon>
        <taxon>Paranoxybacillus</taxon>
    </lineage>
</organism>
<keyword evidence="2" id="KW-0813">Transport</keyword>
<evidence type="ECO:0000313" key="8">
    <source>
        <dbReference type="EMBL" id="MBA2870577.1"/>
    </source>
</evidence>
<gene>
    <name evidence="8" type="ORF">HNQ85_000835</name>
</gene>
<dbReference type="AlphaFoldDB" id="A0A7V9YY36"/>
<dbReference type="InterPro" id="IPR036259">
    <property type="entry name" value="MFS_trans_sf"/>
</dbReference>
<keyword evidence="6 7" id="KW-0472">Membrane</keyword>
<dbReference type="GO" id="GO:0005886">
    <property type="term" value="C:plasma membrane"/>
    <property type="evidence" value="ECO:0007669"/>
    <property type="project" value="UniProtKB-SubCell"/>
</dbReference>
<protein>
    <submittedName>
        <fullName evidence="8">Putative membrane protein</fullName>
    </submittedName>
</protein>
<feature type="transmembrane region" description="Helical" evidence="7">
    <location>
        <begin position="43"/>
        <end position="63"/>
    </location>
</feature>
<evidence type="ECO:0000256" key="2">
    <source>
        <dbReference type="ARBA" id="ARBA00022448"/>
    </source>
</evidence>
<comment type="subcellular location">
    <subcellularLocation>
        <location evidence="1">Cell membrane</location>
        <topology evidence="1">Multi-pass membrane protein</topology>
    </subcellularLocation>
</comment>
<dbReference type="SUPFAM" id="SSF103473">
    <property type="entry name" value="MFS general substrate transporter"/>
    <property type="match status" value="1"/>
</dbReference>
<evidence type="ECO:0000256" key="4">
    <source>
        <dbReference type="ARBA" id="ARBA00022692"/>
    </source>
</evidence>
<keyword evidence="5 7" id="KW-1133">Transmembrane helix</keyword>
<feature type="transmembrane region" description="Helical" evidence="7">
    <location>
        <begin position="12"/>
        <end position="31"/>
    </location>
</feature>
<dbReference type="Proteomes" id="UP000580891">
    <property type="component" value="Unassembled WGS sequence"/>
</dbReference>
<keyword evidence="4 7" id="KW-0812">Transmembrane</keyword>
<reference evidence="8 9" key="1">
    <citation type="submission" date="2020-07" db="EMBL/GenBank/DDBJ databases">
        <title>Genomic Encyclopedia of Type Strains, Phase IV (KMG-IV): sequencing the most valuable type-strain genomes for metagenomic binning, comparative biology and taxonomic classification.</title>
        <authorList>
            <person name="Goeker M."/>
        </authorList>
    </citation>
    <scope>NUCLEOTIDE SEQUENCE [LARGE SCALE GENOMIC DNA]</scope>
    <source>
        <strain evidence="8 9">DSM 25220</strain>
    </source>
</reference>
<evidence type="ECO:0000256" key="3">
    <source>
        <dbReference type="ARBA" id="ARBA00022475"/>
    </source>
</evidence>
<dbReference type="PANTHER" id="PTHR43266">
    <property type="entry name" value="MACROLIDE-EFFLUX PROTEIN"/>
    <property type="match status" value="1"/>
</dbReference>
<evidence type="ECO:0000313" key="9">
    <source>
        <dbReference type="Proteomes" id="UP000580891"/>
    </source>
</evidence>
<sequence>MINPIRRKHPSLLLISVGISNLGDWIYFIALNLMVLNMTNSPTAVAGLYILKPIADILTTFWAGSVIDRLNKRRIMIILDLLRALLVGMIPFVQSIWSIYAFVLMIHMASSFLVQLPLLI</sequence>
<evidence type="ECO:0000256" key="7">
    <source>
        <dbReference type="SAM" id="Phobius"/>
    </source>
</evidence>
<dbReference type="PANTHER" id="PTHR43266:SF2">
    <property type="entry name" value="MAJOR FACILITATOR SUPERFAMILY (MFS) PROFILE DOMAIN-CONTAINING PROTEIN"/>
    <property type="match status" value="1"/>
</dbReference>